<feature type="region of interest" description="Disordered" evidence="4">
    <location>
        <begin position="1"/>
        <end position="46"/>
    </location>
</feature>
<dbReference type="Proteomes" id="UP000887116">
    <property type="component" value="Unassembled WGS sequence"/>
</dbReference>
<evidence type="ECO:0000256" key="2">
    <source>
        <dbReference type="ARBA" id="ARBA00022833"/>
    </source>
</evidence>
<evidence type="ECO:0000313" key="6">
    <source>
        <dbReference type="EMBL" id="GFQ72968.1"/>
    </source>
</evidence>
<proteinExistence type="predicted"/>
<keyword evidence="1 3" id="KW-0479">Metal-binding</keyword>
<evidence type="ECO:0000313" key="7">
    <source>
        <dbReference type="Proteomes" id="UP000887116"/>
    </source>
</evidence>
<dbReference type="PROSITE" id="PS50089">
    <property type="entry name" value="ZF_RING_2"/>
    <property type="match status" value="2"/>
</dbReference>
<dbReference type="OrthoDB" id="411372at2759"/>
<feature type="domain" description="RING-type" evidence="5">
    <location>
        <begin position="46"/>
        <end position="84"/>
    </location>
</feature>
<dbReference type="SMART" id="SM00184">
    <property type="entry name" value="RING"/>
    <property type="match status" value="3"/>
</dbReference>
<name>A0A8X6F7E9_TRICU</name>
<evidence type="ECO:0000259" key="5">
    <source>
        <dbReference type="PROSITE" id="PS50089"/>
    </source>
</evidence>
<evidence type="ECO:0000256" key="4">
    <source>
        <dbReference type="SAM" id="MobiDB-lite"/>
    </source>
</evidence>
<evidence type="ECO:0000256" key="3">
    <source>
        <dbReference type="PROSITE-ProRule" id="PRU00175"/>
    </source>
</evidence>
<dbReference type="AlphaFoldDB" id="A0A8X6F7E9"/>
<feature type="compositionally biased region" description="Pro residues" evidence="4">
    <location>
        <begin position="8"/>
        <end position="17"/>
    </location>
</feature>
<comment type="caution">
    <text evidence="6">The sequence shown here is derived from an EMBL/GenBank/DDBJ whole genome shotgun (WGS) entry which is preliminary data.</text>
</comment>
<organism evidence="6 7">
    <name type="scientific">Trichonephila clavata</name>
    <name type="common">Joro spider</name>
    <name type="synonym">Nephila clavata</name>
    <dbReference type="NCBI Taxonomy" id="2740835"/>
    <lineage>
        <taxon>Eukaryota</taxon>
        <taxon>Metazoa</taxon>
        <taxon>Ecdysozoa</taxon>
        <taxon>Arthropoda</taxon>
        <taxon>Chelicerata</taxon>
        <taxon>Arachnida</taxon>
        <taxon>Araneae</taxon>
        <taxon>Araneomorphae</taxon>
        <taxon>Entelegynae</taxon>
        <taxon>Araneoidea</taxon>
        <taxon>Nephilidae</taxon>
        <taxon>Trichonephila</taxon>
    </lineage>
</organism>
<reference evidence="6" key="1">
    <citation type="submission" date="2020-07" db="EMBL/GenBank/DDBJ databases">
        <title>Multicomponent nature underlies the extraordinary mechanical properties of spider dragline silk.</title>
        <authorList>
            <person name="Kono N."/>
            <person name="Nakamura H."/>
            <person name="Mori M."/>
            <person name="Yoshida Y."/>
            <person name="Ohtoshi R."/>
            <person name="Malay A.D."/>
            <person name="Moran D.A.P."/>
            <person name="Tomita M."/>
            <person name="Numata K."/>
            <person name="Arakawa K."/>
        </authorList>
    </citation>
    <scope>NUCLEOTIDE SEQUENCE</scope>
</reference>
<dbReference type="SUPFAM" id="SSF57850">
    <property type="entry name" value="RING/U-box"/>
    <property type="match status" value="2"/>
</dbReference>
<dbReference type="EMBL" id="BMAO01031178">
    <property type="protein sequence ID" value="GFQ72968.1"/>
    <property type="molecule type" value="Genomic_DNA"/>
</dbReference>
<gene>
    <name evidence="6" type="primary">AVEN_195896_1</name>
    <name evidence="6" type="ORF">TNCT_104801</name>
</gene>
<evidence type="ECO:0000256" key="1">
    <source>
        <dbReference type="ARBA" id="ARBA00022771"/>
    </source>
</evidence>
<sequence length="202" mass="22879">MTNRPEPPRPARPPSPTSYPRLRRRRSSRSPSLTRSSSSGNTSSTCLECKEKPSVKVYPCMHSSNCENCFDQHLKSSDKCPVCNRKIDSCYPQKNTWGKCKKCNQFSKLILVEPCNHSVICTKCFYQHVESNGNCPHCEKPIDKCDLVSDKLGKCRICNEFRLLATFMPCGHASICQVHSKMYVDYNGDKCTDCGKRIAEIL</sequence>
<dbReference type="InterPro" id="IPR001841">
    <property type="entry name" value="Znf_RING"/>
</dbReference>
<keyword evidence="1 3" id="KW-0863">Zinc-finger</keyword>
<feature type="compositionally biased region" description="Low complexity" evidence="4">
    <location>
        <begin position="29"/>
        <end position="45"/>
    </location>
</feature>
<accession>A0A8X6F7E9</accession>
<keyword evidence="7" id="KW-1185">Reference proteome</keyword>
<protein>
    <recommendedName>
        <fullName evidence="5">RING-type domain-containing protein</fullName>
    </recommendedName>
</protein>
<dbReference type="Gene3D" id="3.30.40.10">
    <property type="entry name" value="Zinc/RING finger domain, C3HC4 (zinc finger)"/>
    <property type="match status" value="2"/>
</dbReference>
<keyword evidence="2" id="KW-0862">Zinc</keyword>
<dbReference type="Pfam" id="PF13920">
    <property type="entry name" value="zf-C3HC4_3"/>
    <property type="match status" value="3"/>
</dbReference>
<feature type="domain" description="RING-type" evidence="5">
    <location>
        <begin position="80"/>
        <end position="139"/>
    </location>
</feature>
<dbReference type="InterPro" id="IPR013083">
    <property type="entry name" value="Znf_RING/FYVE/PHD"/>
</dbReference>
<dbReference type="GO" id="GO:0008270">
    <property type="term" value="F:zinc ion binding"/>
    <property type="evidence" value="ECO:0007669"/>
    <property type="project" value="UniProtKB-KW"/>
</dbReference>